<protein>
    <submittedName>
        <fullName evidence="1">Uncharacterized protein</fullName>
    </submittedName>
</protein>
<gene>
    <name evidence="1" type="ORF">SAMN04488117_10927</name>
</gene>
<organism evidence="1 2">
    <name type="scientific">Celeribacter baekdonensis</name>
    <dbReference type="NCBI Taxonomy" id="875171"/>
    <lineage>
        <taxon>Bacteria</taxon>
        <taxon>Pseudomonadati</taxon>
        <taxon>Pseudomonadota</taxon>
        <taxon>Alphaproteobacteria</taxon>
        <taxon>Rhodobacterales</taxon>
        <taxon>Roseobacteraceae</taxon>
        <taxon>Celeribacter</taxon>
    </lineage>
</organism>
<dbReference type="AlphaFoldDB" id="A0A1G7Q989"/>
<dbReference type="EMBL" id="FNBL01000009">
    <property type="protein sequence ID" value="SDF94150.1"/>
    <property type="molecule type" value="Genomic_DNA"/>
</dbReference>
<accession>A0A1G7Q989</accession>
<sequence>MFDLAIGPRMVWLGQAVRDLTCLADHVEPHLLTLFVELWQHPVYKLAAFFRRPGQSEFTSPAFPENRYALFLMINSMFHGPTTGDMVGR</sequence>
<evidence type="ECO:0000313" key="1">
    <source>
        <dbReference type="EMBL" id="SDF94150.1"/>
    </source>
</evidence>
<reference evidence="1 2" key="1">
    <citation type="submission" date="2016-10" db="EMBL/GenBank/DDBJ databases">
        <authorList>
            <person name="de Groot N.N."/>
        </authorList>
    </citation>
    <scope>NUCLEOTIDE SEQUENCE [LARGE SCALE GENOMIC DNA]</scope>
    <source>
        <strain evidence="1 2">DSM 27375</strain>
    </source>
</reference>
<name>A0A1G7Q989_9RHOB</name>
<dbReference type="Proteomes" id="UP000182284">
    <property type="component" value="Unassembled WGS sequence"/>
</dbReference>
<evidence type="ECO:0000313" key="2">
    <source>
        <dbReference type="Proteomes" id="UP000182284"/>
    </source>
</evidence>
<proteinExistence type="predicted"/>